<feature type="region of interest" description="Disordered" evidence="1">
    <location>
        <begin position="59"/>
        <end position="88"/>
    </location>
</feature>
<evidence type="ECO:0000256" key="1">
    <source>
        <dbReference type="SAM" id="MobiDB-lite"/>
    </source>
</evidence>
<name>A0A915DNV1_9BILA</name>
<feature type="compositionally biased region" description="Basic residues" evidence="1">
    <location>
        <begin position="69"/>
        <end position="88"/>
    </location>
</feature>
<keyword evidence="2" id="KW-1185">Reference proteome</keyword>
<dbReference type="WBParaSite" id="jg21561">
    <property type="protein sequence ID" value="jg21561"/>
    <property type="gene ID" value="jg21561"/>
</dbReference>
<reference evidence="3" key="1">
    <citation type="submission" date="2022-11" db="UniProtKB">
        <authorList>
            <consortium name="WormBaseParasite"/>
        </authorList>
    </citation>
    <scope>IDENTIFICATION</scope>
</reference>
<organism evidence="2 3">
    <name type="scientific">Ditylenchus dipsaci</name>
    <dbReference type="NCBI Taxonomy" id="166011"/>
    <lineage>
        <taxon>Eukaryota</taxon>
        <taxon>Metazoa</taxon>
        <taxon>Ecdysozoa</taxon>
        <taxon>Nematoda</taxon>
        <taxon>Chromadorea</taxon>
        <taxon>Rhabditida</taxon>
        <taxon>Tylenchina</taxon>
        <taxon>Tylenchomorpha</taxon>
        <taxon>Sphaerularioidea</taxon>
        <taxon>Anguinidae</taxon>
        <taxon>Anguininae</taxon>
        <taxon>Ditylenchus</taxon>
    </lineage>
</organism>
<evidence type="ECO:0000313" key="3">
    <source>
        <dbReference type="WBParaSite" id="jg21561"/>
    </source>
</evidence>
<dbReference type="Proteomes" id="UP000887574">
    <property type="component" value="Unplaced"/>
</dbReference>
<dbReference type="AlphaFoldDB" id="A0A915DNV1"/>
<proteinExistence type="predicted"/>
<evidence type="ECO:0000313" key="2">
    <source>
        <dbReference type="Proteomes" id="UP000887574"/>
    </source>
</evidence>
<feature type="region of interest" description="Disordered" evidence="1">
    <location>
        <begin position="27"/>
        <end position="46"/>
    </location>
</feature>
<protein>
    <submittedName>
        <fullName evidence="3">Uncharacterized protein</fullName>
    </submittedName>
</protein>
<sequence length="88" mass="10115">MYSCQHKELHYRGSKLQREFVVHRLGNDTAGGSKRKRLDGGGRQVNNPDLDVHLAEWIGQGRENGQGRNARHRRGISRKRRQGARTQN</sequence>
<accession>A0A915DNV1</accession>